<dbReference type="PANTHER" id="PTHR33048">
    <property type="entry name" value="PTH11-LIKE INTEGRAL MEMBRANE PROTEIN (AFU_ORTHOLOGUE AFUA_5G11245)"/>
    <property type="match status" value="1"/>
</dbReference>
<evidence type="ECO:0000256" key="6">
    <source>
        <dbReference type="SAM" id="Phobius"/>
    </source>
</evidence>
<name>A0ABQ8G5K9_9PEZI</name>
<feature type="transmembrane region" description="Helical" evidence="6">
    <location>
        <begin position="148"/>
        <end position="173"/>
    </location>
</feature>
<dbReference type="InterPro" id="IPR049326">
    <property type="entry name" value="Rhodopsin_dom_fungi"/>
</dbReference>
<accession>A0ABQ8G5K9</accession>
<comment type="similarity">
    <text evidence="5">Belongs to the SAT4 family.</text>
</comment>
<organism evidence="8 9">
    <name type="scientific">Macrophomina phaseolina</name>
    <dbReference type="NCBI Taxonomy" id="35725"/>
    <lineage>
        <taxon>Eukaryota</taxon>
        <taxon>Fungi</taxon>
        <taxon>Dikarya</taxon>
        <taxon>Ascomycota</taxon>
        <taxon>Pezizomycotina</taxon>
        <taxon>Dothideomycetes</taxon>
        <taxon>Dothideomycetes incertae sedis</taxon>
        <taxon>Botryosphaeriales</taxon>
        <taxon>Botryosphaeriaceae</taxon>
        <taxon>Macrophomina</taxon>
    </lineage>
</organism>
<comment type="caution">
    <text evidence="8">The sequence shown here is derived from an EMBL/GenBank/DDBJ whole genome shotgun (WGS) entry which is preliminary data.</text>
</comment>
<dbReference type="Proteomes" id="UP000774617">
    <property type="component" value="Unassembled WGS sequence"/>
</dbReference>
<evidence type="ECO:0000313" key="9">
    <source>
        <dbReference type="Proteomes" id="UP000774617"/>
    </source>
</evidence>
<keyword evidence="2 6" id="KW-0812">Transmembrane</keyword>
<protein>
    <recommendedName>
        <fullName evidence="7">Rhodopsin domain-containing protein</fullName>
    </recommendedName>
</protein>
<proteinExistence type="inferred from homology"/>
<reference evidence="8 9" key="1">
    <citation type="journal article" date="2021" name="Nat. Commun.">
        <title>Genetic determinants of endophytism in the Arabidopsis root mycobiome.</title>
        <authorList>
            <person name="Mesny F."/>
            <person name="Miyauchi S."/>
            <person name="Thiergart T."/>
            <person name="Pickel B."/>
            <person name="Atanasova L."/>
            <person name="Karlsson M."/>
            <person name="Huettel B."/>
            <person name="Barry K.W."/>
            <person name="Haridas S."/>
            <person name="Chen C."/>
            <person name="Bauer D."/>
            <person name="Andreopoulos W."/>
            <person name="Pangilinan J."/>
            <person name="LaButti K."/>
            <person name="Riley R."/>
            <person name="Lipzen A."/>
            <person name="Clum A."/>
            <person name="Drula E."/>
            <person name="Henrissat B."/>
            <person name="Kohler A."/>
            <person name="Grigoriev I.V."/>
            <person name="Martin F.M."/>
            <person name="Hacquard S."/>
        </authorList>
    </citation>
    <scope>NUCLEOTIDE SEQUENCE [LARGE SCALE GENOMIC DNA]</scope>
    <source>
        <strain evidence="8 9">MPI-SDFR-AT-0080</strain>
    </source>
</reference>
<evidence type="ECO:0000313" key="8">
    <source>
        <dbReference type="EMBL" id="KAH7045346.1"/>
    </source>
</evidence>
<feature type="transmembrane region" description="Helical" evidence="6">
    <location>
        <begin position="193"/>
        <end position="217"/>
    </location>
</feature>
<evidence type="ECO:0000256" key="5">
    <source>
        <dbReference type="ARBA" id="ARBA00038359"/>
    </source>
</evidence>
<keyword evidence="3 6" id="KW-1133">Transmembrane helix</keyword>
<evidence type="ECO:0000259" key="7">
    <source>
        <dbReference type="Pfam" id="PF20684"/>
    </source>
</evidence>
<dbReference type="Pfam" id="PF20684">
    <property type="entry name" value="Fung_rhodopsin"/>
    <property type="match status" value="1"/>
</dbReference>
<comment type="subcellular location">
    <subcellularLocation>
        <location evidence="1">Membrane</location>
        <topology evidence="1">Multi-pass membrane protein</topology>
    </subcellularLocation>
</comment>
<feature type="transmembrane region" description="Helical" evidence="6">
    <location>
        <begin position="22"/>
        <end position="40"/>
    </location>
</feature>
<evidence type="ECO:0000256" key="4">
    <source>
        <dbReference type="ARBA" id="ARBA00023136"/>
    </source>
</evidence>
<feature type="domain" description="Rhodopsin" evidence="7">
    <location>
        <begin position="60"/>
        <end position="291"/>
    </location>
</feature>
<feature type="transmembrane region" description="Helical" evidence="6">
    <location>
        <begin position="229"/>
        <end position="251"/>
    </location>
</feature>
<evidence type="ECO:0000256" key="1">
    <source>
        <dbReference type="ARBA" id="ARBA00004141"/>
    </source>
</evidence>
<feature type="transmembrane region" description="Helical" evidence="6">
    <location>
        <begin position="112"/>
        <end position="136"/>
    </location>
</feature>
<feature type="transmembrane region" description="Helical" evidence="6">
    <location>
        <begin position="67"/>
        <end position="87"/>
    </location>
</feature>
<evidence type="ECO:0000256" key="2">
    <source>
        <dbReference type="ARBA" id="ARBA00022692"/>
    </source>
</evidence>
<dbReference type="PANTHER" id="PTHR33048:SF114">
    <property type="entry name" value="MEMBRANE PROTEIN PTH11-LIKE, PUTATIVE (AFU_ORTHOLOGUE AFUA_7G06620)-RELATED"/>
    <property type="match status" value="1"/>
</dbReference>
<feature type="transmembrane region" description="Helical" evidence="6">
    <location>
        <begin position="263"/>
        <end position="282"/>
    </location>
</feature>
<dbReference type="InterPro" id="IPR052337">
    <property type="entry name" value="SAT4-like"/>
</dbReference>
<keyword evidence="4 6" id="KW-0472">Membrane</keyword>
<dbReference type="EMBL" id="JAGTJR010000019">
    <property type="protein sequence ID" value="KAH7045346.1"/>
    <property type="molecule type" value="Genomic_DNA"/>
</dbReference>
<keyword evidence="9" id="KW-1185">Reference proteome</keyword>
<gene>
    <name evidence="8" type="ORF">B0J12DRAFT_742266</name>
</gene>
<sequence>MDIPKQLPASASDDQTDAIRDFTISCIVLVFSALVLRTAARYCLKLRYGYEHVLPITWAQFLGMDDVFNLLAVLTFWGLTVAVLIAIDRGMGVHIEVVLYRHGVEGLDRYNLAVYFCAIFYNTTLGMVKLSVLSLYRRILAGIPSRTLPVLNWVAFGIVSANTTINVCVAAFQCHPIAAAFDSSVKGRCINQAAFYLGNASTGIFTDVMVYGLSIPIVKPLQMEPKKKLQTLLTLLMGGFAVITSCVRMGFLPDLLKNPDATYAMAIPMAWSVAEPTVGIIASSMPAMRAIRYLWSPEKKNNSSSASRSNPRSERHIQLQDLGEARAYQKTSTGHDTEILDDDDSEEHLVQGRGGAICRTTRVEVSYR</sequence>
<evidence type="ECO:0000256" key="3">
    <source>
        <dbReference type="ARBA" id="ARBA00022989"/>
    </source>
</evidence>